<dbReference type="GO" id="GO:0035239">
    <property type="term" value="P:tube morphogenesis"/>
    <property type="evidence" value="ECO:0007669"/>
    <property type="project" value="UniProtKB-ARBA"/>
</dbReference>
<dbReference type="PROSITE" id="PS50222">
    <property type="entry name" value="EF_HAND_2"/>
    <property type="match status" value="1"/>
</dbReference>
<keyword evidence="6" id="KW-0677">Repeat</keyword>
<keyword evidence="11" id="KW-0325">Glycoprotein</keyword>
<feature type="signal peptide" evidence="14">
    <location>
        <begin position="1"/>
        <end position="16"/>
    </location>
</feature>
<dbReference type="Pfam" id="PF00688">
    <property type="entry name" value="TGFb_propeptide"/>
    <property type="match status" value="1"/>
</dbReference>
<gene>
    <name evidence="17" type="ORF">E1301_Tti013118</name>
</gene>
<evidence type="ECO:0000259" key="16">
    <source>
        <dbReference type="PROSITE" id="PS51362"/>
    </source>
</evidence>
<dbReference type="InterPro" id="IPR015615">
    <property type="entry name" value="TGF-beta-rel"/>
</dbReference>
<dbReference type="Proteomes" id="UP000324632">
    <property type="component" value="Chromosome 7"/>
</dbReference>
<evidence type="ECO:0000313" key="18">
    <source>
        <dbReference type="Proteomes" id="UP000324632"/>
    </source>
</evidence>
<protein>
    <submittedName>
        <fullName evidence="17">Calcium and integrin-binding family member 3</fullName>
    </submittedName>
</protein>
<dbReference type="EMBL" id="SOYY01000007">
    <property type="protein sequence ID" value="KAA0718538.1"/>
    <property type="molecule type" value="Genomic_DNA"/>
</dbReference>
<dbReference type="AlphaFoldDB" id="A0A5A9P996"/>
<evidence type="ECO:0000256" key="1">
    <source>
        <dbReference type="ARBA" id="ARBA00004613"/>
    </source>
</evidence>
<dbReference type="PROSITE" id="PS00018">
    <property type="entry name" value="EF_HAND_1"/>
    <property type="match status" value="2"/>
</dbReference>
<dbReference type="CDD" id="cd13765">
    <property type="entry name" value="TGF_beta_ADMP"/>
    <property type="match status" value="1"/>
</dbReference>
<dbReference type="Pfam" id="PF00019">
    <property type="entry name" value="TGF_beta"/>
    <property type="match status" value="1"/>
</dbReference>
<keyword evidence="9 12" id="KW-0339">Growth factor</keyword>
<dbReference type="InterPro" id="IPR001839">
    <property type="entry name" value="TGF-b_C"/>
</dbReference>
<evidence type="ECO:0000259" key="15">
    <source>
        <dbReference type="PROSITE" id="PS50222"/>
    </source>
</evidence>
<dbReference type="GO" id="GO:0007229">
    <property type="term" value="P:integrin-mediated signaling pathway"/>
    <property type="evidence" value="ECO:0007669"/>
    <property type="project" value="UniProtKB-KW"/>
</dbReference>
<keyword evidence="7" id="KW-0106">Calcium</keyword>
<dbReference type="SUPFAM" id="SSF57501">
    <property type="entry name" value="Cystine-knot cytokines"/>
    <property type="match status" value="1"/>
</dbReference>
<keyword evidence="18" id="KW-1185">Reference proteome</keyword>
<keyword evidence="4" id="KW-0479">Metal-binding</keyword>
<dbReference type="FunFam" id="2.60.120.970:FF:000023">
    <property type="entry name" value="Anti-dorsalizing morphogenetic protein 1"/>
    <property type="match status" value="1"/>
</dbReference>
<evidence type="ECO:0000256" key="4">
    <source>
        <dbReference type="ARBA" id="ARBA00022723"/>
    </source>
</evidence>
<keyword evidence="10" id="KW-1015">Disulfide bond</keyword>
<evidence type="ECO:0000256" key="6">
    <source>
        <dbReference type="ARBA" id="ARBA00022737"/>
    </source>
</evidence>
<dbReference type="PROSITE" id="PS51362">
    <property type="entry name" value="TGF_BETA_2"/>
    <property type="match status" value="1"/>
</dbReference>
<dbReference type="CDD" id="cd00051">
    <property type="entry name" value="EFh"/>
    <property type="match status" value="1"/>
</dbReference>
<dbReference type="GO" id="GO:0005509">
    <property type="term" value="F:calcium ion binding"/>
    <property type="evidence" value="ECO:0007669"/>
    <property type="project" value="InterPro"/>
</dbReference>
<evidence type="ECO:0000256" key="9">
    <source>
        <dbReference type="ARBA" id="ARBA00023030"/>
    </source>
</evidence>
<keyword evidence="3" id="KW-0964">Secreted</keyword>
<comment type="subcellular location">
    <subcellularLocation>
        <location evidence="1">Secreted</location>
    </subcellularLocation>
</comment>
<feature type="domain" description="EF-hand" evidence="15">
    <location>
        <begin position="615"/>
        <end position="650"/>
    </location>
</feature>
<dbReference type="InterPro" id="IPR011992">
    <property type="entry name" value="EF-hand-dom_pair"/>
</dbReference>
<dbReference type="GO" id="GO:0005615">
    <property type="term" value="C:extracellular space"/>
    <property type="evidence" value="ECO:0007669"/>
    <property type="project" value="TreeGrafter"/>
</dbReference>
<reference evidence="17 18" key="1">
    <citation type="journal article" date="2019" name="Mol. Ecol. Resour.">
        <title>Chromosome-level genome assembly of Triplophysa tibetana, a fish adapted to the harsh high-altitude environment of the Tibetan Plateau.</title>
        <authorList>
            <person name="Yang X."/>
            <person name="Liu H."/>
            <person name="Ma Z."/>
            <person name="Zou Y."/>
            <person name="Zou M."/>
            <person name="Mao Y."/>
            <person name="Li X."/>
            <person name="Wang H."/>
            <person name="Chen T."/>
            <person name="Wang W."/>
            <person name="Yang R."/>
        </authorList>
    </citation>
    <scope>NUCLEOTIDE SEQUENCE [LARGE SCALE GENOMIC DNA]</scope>
    <source>
        <strain evidence="17">TTIB1903HZAU</strain>
        <tissue evidence="17">Muscle</tissue>
    </source>
</reference>
<dbReference type="InterPro" id="IPR018247">
    <property type="entry name" value="EF_Hand_1_Ca_BS"/>
</dbReference>
<dbReference type="SUPFAM" id="SSF47473">
    <property type="entry name" value="EF-hand"/>
    <property type="match status" value="1"/>
</dbReference>
<dbReference type="InterPro" id="IPR017948">
    <property type="entry name" value="TGFb_CS"/>
</dbReference>
<organism evidence="17 18">
    <name type="scientific">Triplophysa tibetana</name>
    <dbReference type="NCBI Taxonomy" id="1572043"/>
    <lineage>
        <taxon>Eukaryota</taxon>
        <taxon>Metazoa</taxon>
        <taxon>Chordata</taxon>
        <taxon>Craniata</taxon>
        <taxon>Vertebrata</taxon>
        <taxon>Euteleostomi</taxon>
        <taxon>Actinopterygii</taxon>
        <taxon>Neopterygii</taxon>
        <taxon>Teleostei</taxon>
        <taxon>Ostariophysi</taxon>
        <taxon>Cypriniformes</taxon>
        <taxon>Nemacheilidae</taxon>
        <taxon>Triplophysa</taxon>
    </lineage>
</organism>
<evidence type="ECO:0000256" key="13">
    <source>
        <dbReference type="SAM" id="MobiDB-lite"/>
    </source>
</evidence>
<proteinExistence type="inferred from homology"/>
<dbReference type="Gene3D" id="1.10.238.10">
    <property type="entry name" value="EF-hand"/>
    <property type="match status" value="2"/>
</dbReference>
<dbReference type="Gene3D" id="2.10.90.10">
    <property type="entry name" value="Cystine-knot cytokines"/>
    <property type="match status" value="1"/>
</dbReference>
<evidence type="ECO:0000256" key="7">
    <source>
        <dbReference type="ARBA" id="ARBA00022837"/>
    </source>
</evidence>
<feature type="chain" id="PRO_5023129012" evidence="14">
    <location>
        <begin position="17"/>
        <end position="652"/>
    </location>
</feature>
<keyword evidence="5 14" id="KW-0732">Signal</keyword>
<evidence type="ECO:0000256" key="3">
    <source>
        <dbReference type="ARBA" id="ARBA00022525"/>
    </source>
</evidence>
<dbReference type="InterPro" id="IPR029034">
    <property type="entry name" value="Cystine-knot_cytokine"/>
</dbReference>
<dbReference type="PANTHER" id="PTHR11848">
    <property type="entry name" value="TGF-BETA FAMILY"/>
    <property type="match status" value="1"/>
</dbReference>
<evidence type="ECO:0000256" key="10">
    <source>
        <dbReference type="ARBA" id="ARBA00023157"/>
    </source>
</evidence>
<evidence type="ECO:0000313" key="17">
    <source>
        <dbReference type="EMBL" id="KAA0718538.1"/>
    </source>
</evidence>
<evidence type="ECO:0000256" key="2">
    <source>
        <dbReference type="ARBA" id="ARBA00006656"/>
    </source>
</evidence>
<accession>A0A5A9P996</accession>
<keyword evidence="17" id="KW-0401">Integrin</keyword>
<dbReference type="InterPro" id="IPR002048">
    <property type="entry name" value="EF_hand_dom"/>
</dbReference>
<name>A0A5A9P996_9TELE</name>
<comment type="caution">
    <text evidence="17">The sequence shown here is derived from an EMBL/GenBank/DDBJ whole genome shotgun (WGS) entry which is preliminary data.</text>
</comment>
<dbReference type="FunFam" id="1.10.238.10:FF:000079">
    <property type="entry name" value="Calcium and integrin-binding family member 2"/>
    <property type="match status" value="1"/>
</dbReference>
<sequence length="652" mass="74147">MLPVVICMSLVGLTIGRPSLNYLENRFGEENESEEVRSEAIKRLLEVFGMEDPPAALARGHKQPPQYMLDLYNTIADVDGVTKDPTLLEGNTVRSFFDKLHSDQFEFRFNLSTVAKSEKILTAELHLFKLRPQASLTFNRHHFCQVNVYQILDSSKMNVSQGKKLLSSRLVPIHSSGWEVFTITQAVRSWMSDEGSNLGLLVTVRSLAGIQMDLKTVRFASGRDHHHSKQPMLVLFTDDGRRATSQEGSLKGSDESAAVSSLPFPSPPRPSAGRRIARSTDYDDGGEMPCQRLPLYVDFEEIGWSGWIVSPRGYNAYHCKGSCPFPLGQNMRPTNHATVQSIINALKLTKGIETPCCVPDKLFSINLLYFDDDENVVLKQYDDMVAELVQAVFTSPETLIHASKMMKCCHYNRELKVDGGRYLICMSLYCCLTVCQYFISEASAGTRLELTETCHGTENMGNKQTIFTSQQLDAYQDCTYFTRKEILRLFHRYRDLAPQLVPLDYTEHPDVRLPYELIGSMPELKDNPFRQRIAEVFSEDGEGNMTLDDFLDMFSVLSEMAPRDLKAYYAFKIYGAALNKHHVFPLDFNDDDFLCRSDLEKTLNKLTRNELTEDEVRMVCEKVIDEADLDNDGRLSLEDFQNMITRAPDFLR</sequence>
<evidence type="ECO:0000256" key="12">
    <source>
        <dbReference type="RuleBase" id="RU000354"/>
    </source>
</evidence>
<comment type="similarity">
    <text evidence="2 12">Belongs to the TGF-beta family.</text>
</comment>
<feature type="region of interest" description="Disordered" evidence="13">
    <location>
        <begin position="243"/>
        <end position="284"/>
    </location>
</feature>
<dbReference type="GO" id="GO:0072359">
    <property type="term" value="P:circulatory system development"/>
    <property type="evidence" value="ECO:0007669"/>
    <property type="project" value="UniProtKB-ARBA"/>
</dbReference>
<evidence type="ECO:0000256" key="8">
    <source>
        <dbReference type="ARBA" id="ARBA00022842"/>
    </source>
</evidence>
<dbReference type="InterPro" id="IPR001111">
    <property type="entry name" value="TGF-b_propeptide"/>
</dbReference>
<evidence type="ECO:0000256" key="5">
    <source>
        <dbReference type="ARBA" id="ARBA00022729"/>
    </source>
</evidence>
<dbReference type="GO" id="GO:0008083">
    <property type="term" value="F:growth factor activity"/>
    <property type="evidence" value="ECO:0007669"/>
    <property type="project" value="UniProtKB-KW"/>
</dbReference>
<dbReference type="PANTHER" id="PTHR11848:SF241">
    <property type="entry name" value="ANTI-DORSALIZING MORPHOTIC PROTEIN"/>
    <property type="match status" value="1"/>
</dbReference>
<dbReference type="Gene3D" id="2.60.120.970">
    <property type="match status" value="1"/>
</dbReference>
<dbReference type="PROSITE" id="PS00250">
    <property type="entry name" value="TGF_BETA_1"/>
    <property type="match status" value="1"/>
</dbReference>
<dbReference type="Pfam" id="PF13499">
    <property type="entry name" value="EF-hand_7"/>
    <property type="match status" value="1"/>
</dbReference>
<evidence type="ECO:0000256" key="11">
    <source>
        <dbReference type="ARBA" id="ARBA00023180"/>
    </source>
</evidence>
<dbReference type="FunFam" id="2.10.90.10:FF:000001">
    <property type="entry name" value="Bone morphogenetic protein 4"/>
    <property type="match status" value="1"/>
</dbReference>
<evidence type="ECO:0000256" key="14">
    <source>
        <dbReference type="SAM" id="SignalP"/>
    </source>
</evidence>
<dbReference type="SMART" id="SM00204">
    <property type="entry name" value="TGFB"/>
    <property type="match status" value="1"/>
</dbReference>
<dbReference type="GO" id="GO:0005125">
    <property type="term" value="F:cytokine activity"/>
    <property type="evidence" value="ECO:0007669"/>
    <property type="project" value="TreeGrafter"/>
</dbReference>
<keyword evidence="8" id="KW-0460">Magnesium</keyword>
<feature type="domain" description="TGF-beta family profile" evidence="16">
    <location>
        <begin position="273"/>
        <end position="392"/>
    </location>
</feature>